<evidence type="ECO:0000313" key="4">
    <source>
        <dbReference type="Proteomes" id="UP001499884"/>
    </source>
</evidence>
<proteinExistence type="predicted"/>
<feature type="domain" description="Flp pilus assembly protein RcpC/CpaB" evidence="2">
    <location>
        <begin position="96"/>
        <end position="192"/>
    </location>
</feature>
<name>A0ABP7ENE6_9ACTN</name>
<comment type="caution">
    <text evidence="3">The sequence shown here is derived from an EMBL/GenBank/DDBJ whole genome shotgun (WGS) entry which is preliminary data.</text>
</comment>
<feature type="region of interest" description="Disordered" evidence="1">
    <location>
        <begin position="47"/>
        <end position="102"/>
    </location>
</feature>
<reference evidence="4" key="1">
    <citation type="journal article" date="2019" name="Int. J. Syst. Evol. Microbiol.">
        <title>The Global Catalogue of Microorganisms (GCM) 10K type strain sequencing project: providing services to taxonomists for standard genome sequencing and annotation.</title>
        <authorList>
            <consortium name="The Broad Institute Genomics Platform"/>
            <consortium name="The Broad Institute Genome Sequencing Center for Infectious Disease"/>
            <person name="Wu L."/>
            <person name="Ma J."/>
        </authorList>
    </citation>
    <scope>NUCLEOTIDE SEQUENCE [LARGE SCALE GENOMIC DNA]</scope>
    <source>
        <strain evidence="4">JCM 30846</strain>
    </source>
</reference>
<dbReference type="EMBL" id="BAABEP010000008">
    <property type="protein sequence ID" value="GAA3720833.1"/>
    <property type="molecule type" value="Genomic_DNA"/>
</dbReference>
<evidence type="ECO:0000313" key="3">
    <source>
        <dbReference type="EMBL" id="GAA3720833.1"/>
    </source>
</evidence>
<evidence type="ECO:0000259" key="2">
    <source>
        <dbReference type="Pfam" id="PF16976"/>
    </source>
</evidence>
<dbReference type="Proteomes" id="UP001499884">
    <property type="component" value="Unassembled WGS sequence"/>
</dbReference>
<evidence type="ECO:0000256" key="1">
    <source>
        <dbReference type="SAM" id="MobiDB-lite"/>
    </source>
</evidence>
<gene>
    <name evidence="3" type="ORF">GCM10023082_17890</name>
</gene>
<dbReference type="InterPro" id="IPR031571">
    <property type="entry name" value="RcpC_dom"/>
</dbReference>
<keyword evidence="4" id="KW-1185">Reference proteome</keyword>
<organism evidence="3 4">
    <name type="scientific">Streptomyces tremellae</name>
    <dbReference type="NCBI Taxonomy" id="1124239"/>
    <lineage>
        <taxon>Bacteria</taxon>
        <taxon>Bacillati</taxon>
        <taxon>Actinomycetota</taxon>
        <taxon>Actinomycetes</taxon>
        <taxon>Kitasatosporales</taxon>
        <taxon>Streptomycetaceae</taxon>
        <taxon>Streptomyces</taxon>
    </lineage>
</organism>
<accession>A0ABP7ENE6</accession>
<dbReference type="RefSeq" id="WP_345643571.1">
    <property type="nucleotide sequence ID" value="NZ_BAABEP010000008.1"/>
</dbReference>
<dbReference type="Pfam" id="PF16976">
    <property type="entry name" value="RcpC"/>
    <property type="match status" value="1"/>
</dbReference>
<sequence length="193" mass="19205">MPEPRGVPAFDPVRVRGQRDRLRRAVLRRQRVMAAGLAVGAAVLAPTGAGGATGAAGPVSSRTGPDARAGEHTGAGGRQDTPVGAEPAARPPDGPAERGVSAPVRIADAATVRLLRPGDRVDVIATPAAVPGAADRAPEARTVASGVRVAEIPDAGPDDPVEGGALLVLSVSRRVAAELAAAAPVSQLAVTLC</sequence>
<protein>
    <recommendedName>
        <fullName evidence="2">Flp pilus assembly protein RcpC/CpaB domain-containing protein</fullName>
    </recommendedName>
</protein>